<dbReference type="RefSeq" id="WP_302720941.1">
    <property type="nucleotide sequence ID" value="NZ_JAULRU010000220.1"/>
</dbReference>
<protein>
    <submittedName>
        <fullName evidence="7">Sodium-dependent transporter</fullName>
    </submittedName>
</protein>
<proteinExistence type="predicted"/>
<evidence type="ECO:0000313" key="7">
    <source>
        <dbReference type="EMBL" id="MDX6850798.1"/>
    </source>
</evidence>
<dbReference type="EMBL" id="JAXAFO010000032">
    <property type="protein sequence ID" value="MDX6850798.1"/>
    <property type="molecule type" value="Genomic_DNA"/>
</dbReference>
<evidence type="ECO:0000256" key="5">
    <source>
        <dbReference type="ARBA" id="ARBA00023136"/>
    </source>
</evidence>
<feature type="transmembrane region" description="Helical" evidence="6">
    <location>
        <begin position="250"/>
        <end position="275"/>
    </location>
</feature>
<keyword evidence="5 6" id="KW-0472">Membrane</keyword>
<dbReference type="PRINTS" id="PR00176">
    <property type="entry name" value="NANEUSMPORT"/>
</dbReference>
<evidence type="ECO:0000256" key="3">
    <source>
        <dbReference type="ARBA" id="ARBA00022692"/>
    </source>
</evidence>
<dbReference type="SUPFAM" id="SSF161070">
    <property type="entry name" value="SNF-like"/>
    <property type="match status" value="1"/>
</dbReference>
<feature type="transmembrane region" description="Helical" evidence="6">
    <location>
        <begin position="41"/>
        <end position="61"/>
    </location>
</feature>
<organism evidence="7 8">
    <name type="scientific">Gilvimarinus gilvus</name>
    <dbReference type="NCBI Taxonomy" id="3058038"/>
    <lineage>
        <taxon>Bacteria</taxon>
        <taxon>Pseudomonadati</taxon>
        <taxon>Pseudomonadota</taxon>
        <taxon>Gammaproteobacteria</taxon>
        <taxon>Cellvibrionales</taxon>
        <taxon>Cellvibrionaceae</taxon>
        <taxon>Gilvimarinus</taxon>
    </lineage>
</organism>
<dbReference type="PROSITE" id="PS50267">
    <property type="entry name" value="NA_NEUROTRAN_SYMP_3"/>
    <property type="match status" value="1"/>
</dbReference>
<dbReference type="InterPro" id="IPR000175">
    <property type="entry name" value="Na/ntran_symport"/>
</dbReference>
<dbReference type="InterPro" id="IPR037272">
    <property type="entry name" value="SNS_sf"/>
</dbReference>
<feature type="transmembrane region" description="Helical" evidence="6">
    <location>
        <begin position="175"/>
        <end position="195"/>
    </location>
</feature>
<evidence type="ECO:0000256" key="2">
    <source>
        <dbReference type="ARBA" id="ARBA00022448"/>
    </source>
</evidence>
<feature type="transmembrane region" description="Helical" evidence="6">
    <location>
        <begin position="353"/>
        <end position="372"/>
    </location>
</feature>
<feature type="transmembrane region" description="Helical" evidence="6">
    <location>
        <begin position="312"/>
        <end position="333"/>
    </location>
</feature>
<comment type="caution">
    <text evidence="7">The sequence shown here is derived from an EMBL/GenBank/DDBJ whole genome shotgun (WGS) entry which is preliminary data.</text>
</comment>
<keyword evidence="8" id="KW-1185">Reference proteome</keyword>
<dbReference type="InterPro" id="IPR047218">
    <property type="entry name" value="YocR/YhdH-like"/>
</dbReference>
<evidence type="ECO:0000313" key="8">
    <source>
        <dbReference type="Proteomes" id="UP001273505"/>
    </source>
</evidence>
<feature type="transmembrane region" description="Helical" evidence="6">
    <location>
        <begin position="144"/>
        <end position="163"/>
    </location>
</feature>
<evidence type="ECO:0000256" key="4">
    <source>
        <dbReference type="ARBA" id="ARBA00022989"/>
    </source>
</evidence>
<evidence type="ECO:0000256" key="6">
    <source>
        <dbReference type="SAM" id="Phobius"/>
    </source>
</evidence>
<feature type="transmembrane region" description="Helical" evidence="6">
    <location>
        <begin position="215"/>
        <end position="238"/>
    </location>
</feature>
<feature type="transmembrane region" description="Helical" evidence="6">
    <location>
        <begin position="423"/>
        <end position="445"/>
    </location>
</feature>
<accession>A0ABU4S0Y5</accession>
<feature type="transmembrane region" description="Helical" evidence="6">
    <location>
        <begin position="12"/>
        <end position="29"/>
    </location>
</feature>
<dbReference type="CDD" id="cd10336">
    <property type="entry name" value="SLC6sbd_Tyt1-Like"/>
    <property type="match status" value="1"/>
</dbReference>
<reference evidence="7 8" key="1">
    <citation type="submission" date="2023-11" db="EMBL/GenBank/DDBJ databases">
        <title>Gilvimarinus fulvus sp. nov., isolated from the surface of Kelp.</title>
        <authorList>
            <person name="Sun Y.Y."/>
            <person name="Gong Y."/>
            <person name="Du Z.J."/>
        </authorList>
    </citation>
    <scope>NUCLEOTIDE SEQUENCE [LARGE SCALE GENOMIC DNA]</scope>
    <source>
        <strain evidence="7 8">SDUM040013</strain>
    </source>
</reference>
<evidence type="ECO:0000256" key="1">
    <source>
        <dbReference type="ARBA" id="ARBA00004141"/>
    </source>
</evidence>
<gene>
    <name evidence="7" type="ORF">SCD92_15600</name>
</gene>
<dbReference type="NCBIfam" id="NF037979">
    <property type="entry name" value="Na_transp"/>
    <property type="match status" value="1"/>
</dbReference>
<keyword evidence="3 6" id="KW-0812">Transmembrane</keyword>
<dbReference type="PANTHER" id="PTHR42948">
    <property type="entry name" value="TRANSPORTER"/>
    <property type="match status" value="1"/>
</dbReference>
<dbReference type="PANTHER" id="PTHR42948:SF1">
    <property type="entry name" value="TRANSPORTER"/>
    <property type="match status" value="1"/>
</dbReference>
<dbReference type="Pfam" id="PF00209">
    <property type="entry name" value="SNF"/>
    <property type="match status" value="2"/>
</dbReference>
<dbReference type="Proteomes" id="UP001273505">
    <property type="component" value="Unassembled WGS sequence"/>
</dbReference>
<name>A0ABU4S0Y5_9GAMM</name>
<keyword evidence="4 6" id="KW-1133">Transmembrane helix</keyword>
<feature type="transmembrane region" description="Helical" evidence="6">
    <location>
        <begin position="89"/>
        <end position="117"/>
    </location>
</feature>
<keyword evidence="2" id="KW-0813">Transport</keyword>
<sequence>MAHPRGQFSSKIGFLLAAAGSAVGLGNIWGFPTQAASNGGAAFLLVYLILAFVLAYPALMAELTIGRYSRSNVFTALSNMSPTPWVRTFGAAIGTVAVCTAVIILGFYAIVAGWMLAEFLAPVASLGGSETGHLWLKKNSFGRDTFMCGVMAGLTILIVARGVEKGIETWSTRLMPLLFLILTSLIVFVLMQPSAGEGLKAYLIPNLSHLREPSLYLSAMGQAFFSLSLGVGTMLIYGSYLRDTDNLPRLGASVTLLDTGFAFTAGLLIIPAIYVAQTQGVSIYSESGDLIAGPGLIFQLLPALFSSMGSAGTFLAFAFFALMTIAALTSTISMLEVPVSVCVERWGLPRAKAAWACGSVIFGLSVIIIWQFDTLFSLAITVSTEYAEPLIGVALCLFAGWVLSRKKLLEELTKGHPEIESTLFWKVWPFYVRFICPALILITFVQSLR</sequence>
<comment type="subcellular location">
    <subcellularLocation>
        <location evidence="1">Membrane</location>
        <topology evidence="1">Multi-pass membrane protein</topology>
    </subcellularLocation>
</comment>
<feature type="transmembrane region" description="Helical" evidence="6">
    <location>
        <begin position="384"/>
        <end position="403"/>
    </location>
</feature>